<name>A0A9K3KKY6_9STRA</name>
<dbReference type="Proteomes" id="UP000693970">
    <property type="component" value="Unassembled WGS sequence"/>
</dbReference>
<comment type="catalytic activity">
    <reaction evidence="10">
        <text>an acyl-CoA + malonyl-CoA + H(+) = a 3-oxoacyl-CoA + CO2 + CoA</text>
        <dbReference type="Rhea" id="RHEA:50252"/>
        <dbReference type="ChEBI" id="CHEBI:15378"/>
        <dbReference type="ChEBI" id="CHEBI:16526"/>
        <dbReference type="ChEBI" id="CHEBI:57287"/>
        <dbReference type="ChEBI" id="CHEBI:57384"/>
        <dbReference type="ChEBI" id="CHEBI:58342"/>
        <dbReference type="ChEBI" id="CHEBI:90726"/>
    </reaction>
    <physiologicalReaction direction="left-to-right" evidence="10">
        <dbReference type="Rhea" id="RHEA:50253"/>
    </physiologicalReaction>
</comment>
<evidence type="ECO:0000256" key="7">
    <source>
        <dbReference type="ARBA" id="ARBA00023098"/>
    </source>
</evidence>
<keyword evidence="5 10" id="KW-0276">Fatty acid metabolism</keyword>
<dbReference type="AlphaFoldDB" id="A0A9K3KKY6"/>
<dbReference type="PANTHER" id="PTHR11157:SF169">
    <property type="entry name" value="ELONGATION OF FATTY ACIDS PROTEIN"/>
    <property type="match status" value="1"/>
</dbReference>
<gene>
    <name evidence="11" type="ORF">IV203_032264</name>
</gene>
<evidence type="ECO:0000313" key="11">
    <source>
        <dbReference type="EMBL" id="KAG7344733.1"/>
    </source>
</evidence>
<dbReference type="GO" id="GO:0019367">
    <property type="term" value="P:fatty acid elongation, saturated fatty acid"/>
    <property type="evidence" value="ECO:0007669"/>
    <property type="project" value="TreeGrafter"/>
</dbReference>
<feature type="transmembrane region" description="Helical" evidence="10">
    <location>
        <begin position="130"/>
        <end position="153"/>
    </location>
</feature>
<sequence length="279" mass="32097">MTVIWRPTLLESRDGYPLATEISHLFWAFPYHRLPENPVLQIFLRPECVLALVAFYLASKPMFKEIAKTIDPKSSWFIHSVAVHNALLAVFSAVVAWNSWPIIGQHFQRYGAFDTYCDPNGTLWRQPSDFGAWALIFYISKYYEFADTWILVLKGKPPSFLQVYHHTGIAVCMWIGVLSQSSWLKAVVLLNSVIHTLMYTYFFIKTVRPKTEIKSARYLTQMQIGQFFTGIIYSAAVLFMGDTCDTQSSRFGLACLQLYGYGLIALFMAFAKRKYKKKT</sequence>
<evidence type="ECO:0000256" key="10">
    <source>
        <dbReference type="RuleBase" id="RU361115"/>
    </source>
</evidence>
<evidence type="ECO:0000256" key="3">
    <source>
        <dbReference type="ARBA" id="ARBA00022679"/>
    </source>
</evidence>
<dbReference type="GO" id="GO:0034626">
    <property type="term" value="P:fatty acid elongation, polyunsaturated fatty acid"/>
    <property type="evidence" value="ECO:0007669"/>
    <property type="project" value="TreeGrafter"/>
</dbReference>
<evidence type="ECO:0000256" key="8">
    <source>
        <dbReference type="ARBA" id="ARBA00023136"/>
    </source>
</evidence>
<dbReference type="GO" id="GO:0009922">
    <property type="term" value="F:fatty acid elongase activity"/>
    <property type="evidence" value="ECO:0007669"/>
    <property type="project" value="InterPro"/>
</dbReference>
<keyword evidence="12" id="KW-1185">Reference proteome</keyword>
<keyword evidence="3 10" id="KW-0808">Transferase</keyword>
<dbReference type="EC" id="2.3.1.-" evidence="10"/>
<feature type="transmembrane region" description="Helical" evidence="10">
    <location>
        <begin position="77"/>
        <end position="97"/>
    </location>
</feature>
<proteinExistence type="inferred from homology"/>
<evidence type="ECO:0000256" key="5">
    <source>
        <dbReference type="ARBA" id="ARBA00022832"/>
    </source>
</evidence>
<keyword evidence="6 10" id="KW-1133">Transmembrane helix</keyword>
<dbReference type="GO" id="GO:0034625">
    <property type="term" value="P:fatty acid elongation, monounsaturated fatty acid"/>
    <property type="evidence" value="ECO:0007669"/>
    <property type="project" value="TreeGrafter"/>
</dbReference>
<dbReference type="GO" id="GO:0042761">
    <property type="term" value="P:very long-chain fatty acid biosynthetic process"/>
    <property type="evidence" value="ECO:0007669"/>
    <property type="project" value="TreeGrafter"/>
</dbReference>
<dbReference type="GO" id="GO:0005789">
    <property type="term" value="C:endoplasmic reticulum membrane"/>
    <property type="evidence" value="ECO:0007669"/>
    <property type="project" value="TreeGrafter"/>
</dbReference>
<comment type="subcellular location">
    <subcellularLocation>
        <location evidence="1">Membrane</location>
        <topology evidence="1">Multi-pass membrane protein</topology>
    </subcellularLocation>
</comment>
<reference evidence="11" key="1">
    <citation type="journal article" date="2021" name="Sci. Rep.">
        <title>Diploid genomic architecture of Nitzschia inconspicua, an elite biomass production diatom.</title>
        <authorList>
            <person name="Oliver A."/>
            <person name="Podell S."/>
            <person name="Pinowska A."/>
            <person name="Traller J.C."/>
            <person name="Smith S.R."/>
            <person name="McClure R."/>
            <person name="Beliaev A."/>
            <person name="Bohutskyi P."/>
            <person name="Hill E.A."/>
            <person name="Rabines A."/>
            <person name="Zheng H."/>
            <person name="Allen L.Z."/>
            <person name="Kuo A."/>
            <person name="Grigoriev I.V."/>
            <person name="Allen A.E."/>
            <person name="Hazlebeck D."/>
            <person name="Allen E.E."/>
        </authorList>
    </citation>
    <scope>NUCLEOTIDE SEQUENCE</scope>
    <source>
        <strain evidence="11">Hildebrandi</strain>
    </source>
</reference>
<dbReference type="Pfam" id="PF01151">
    <property type="entry name" value="ELO"/>
    <property type="match status" value="1"/>
</dbReference>
<keyword evidence="4 10" id="KW-0812">Transmembrane</keyword>
<feature type="transmembrane region" description="Helical" evidence="10">
    <location>
        <begin position="251"/>
        <end position="271"/>
    </location>
</feature>
<comment type="caution">
    <text evidence="11">The sequence shown here is derived from an EMBL/GenBank/DDBJ whole genome shotgun (WGS) entry which is preliminary data.</text>
</comment>
<feature type="transmembrane region" description="Helical" evidence="10">
    <location>
        <begin position="183"/>
        <end position="204"/>
    </location>
</feature>
<reference evidence="11" key="2">
    <citation type="submission" date="2021-04" db="EMBL/GenBank/DDBJ databases">
        <authorList>
            <person name="Podell S."/>
        </authorList>
    </citation>
    <scope>NUCLEOTIDE SEQUENCE</scope>
    <source>
        <strain evidence="11">Hildebrandi</strain>
    </source>
</reference>
<accession>A0A9K3KKY6</accession>
<evidence type="ECO:0000256" key="1">
    <source>
        <dbReference type="ARBA" id="ARBA00004141"/>
    </source>
</evidence>
<evidence type="ECO:0000256" key="4">
    <source>
        <dbReference type="ARBA" id="ARBA00022692"/>
    </source>
</evidence>
<dbReference type="OrthoDB" id="10259681at2759"/>
<evidence type="ECO:0000256" key="2">
    <source>
        <dbReference type="ARBA" id="ARBA00022516"/>
    </source>
</evidence>
<comment type="similarity">
    <text evidence="10">Belongs to the ELO family.</text>
</comment>
<evidence type="ECO:0000256" key="9">
    <source>
        <dbReference type="ARBA" id="ARBA00023160"/>
    </source>
</evidence>
<keyword evidence="7 10" id="KW-0443">Lipid metabolism</keyword>
<evidence type="ECO:0000256" key="6">
    <source>
        <dbReference type="ARBA" id="ARBA00022989"/>
    </source>
</evidence>
<dbReference type="InterPro" id="IPR002076">
    <property type="entry name" value="ELO_fam"/>
</dbReference>
<keyword evidence="8 10" id="KW-0472">Membrane</keyword>
<feature type="transmembrane region" description="Helical" evidence="10">
    <location>
        <begin position="160"/>
        <end position="177"/>
    </location>
</feature>
<keyword evidence="2 10" id="KW-0444">Lipid biosynthesis</keyword>
<dbReference type="PANTHER" id="PTHR11157">
    <property type="entry name" value="FATTY ACID ACYL TRANSFERASE-RELATED"/>
    <property type="match status" value="1"/>
</dbReference>
<dbReference type="EMBL" id="JAGRRH010000022">
    <property type="protein sequence ID" value="KAG7344733.1"/>
    <property type="molecule type" value="Genomic_DNA"/>
</dbReference>
<evidence type="ECO:0000313" key="12">
    <source>
        <dbReference type="Proteomes" id="UP000693970"/>
    </source>
</evidence>
<dbReference type="GO" id="GO:0030148">
    <property type="term" value="P:sphingolipid biosynthetic process"/>
    <property type="evidence" value="ECO:0007669"/>
    <property type="project" value="TreeGrafter"/>
</dbReference>
<organism evidence="11 12">
    <name type="scientific">Nitzschia inconspicua</name>
    <dbReference type="NCBI Taxonomy" id="303405"/>
    <lineage>
        <taxon>Eukaryota</taxon>
        <taxon>Sar</taxon>
        <taxon>Stramenopiles</taxon>
        <taxon>Ochrophyta</taxon>
        <taxon>Bacillariophyta</taxon>
        <taxon>Bacillariophyceae</taxon>
        <taxon>Bacillariophycidae</taxon>
        <taxon>Bacillariales</taxon>
        <taxon>Bacillariaceae</taxon>
        <taxon>Nitzschia</taxon>
    </lineage>
</organism>
<feature type="transmembrane region" description="Helical" evidence="10">
    <location>
        <begin position="216"/>
        <end position="239"/>
    </location>
</feature>
<protein>
    <recommendedName>
        <fullName evidence="10">Elongation of fatty acids protein</fullName>
        <ecNumber evidence="10">2.3.1.-</ecNumber>
    </recommendedName>
</protein>
<keyword evidence="9 10" id="KW-0275">Fatty acid biosynthesis</keyword>